<comment type="function">
    <text evidence="6">Stores iron in a soluble, non-toxic, readily available form. Important for iron homeostasis. Iron is taken up in the ferrous form and deposited as ferric hydroxides after oxidation. Also plays a role in delivery of iron to cells. Mediates iron uptake in capsule cells of the developing kidney. Delivery to lysosomes by the cargo receptor NCOA4 for autophagic degradation and release or iron.</text>
</comment>
<keyword evidence="12" id="KW-1185">Reference proteome</keyword>
<feature type="region of interest" description="Disordered" evidence="9">
    <location>
        <begin position="1"/>
        <end position="24"/>
    </location>
</feature>
<evidence type="ECO:0000313" key="11">
    <source>
        <dbReference type="EMBL" id="KAB0389693.1"/>
    </source>
</evidence>
<accession>A0A643BP91</accession>
<evidence type="ECO:0000256" key="7">
    <source>
        <dbReference type="ARBA" id="ARBA00047045"/>
    </source>
</evidence>
<dbReference type="InterPro" id="IPR009078">
    <property type="entry name" value="Ferritin-like_SF"/>
</dbReference>
<dbReference type="GO" id="GO:0044754">
    <property type="term" value="C:autolysosome"/>
    <property type="evidence" value="ECO:0007669"/>
    <property type="project" value="UniProtKB-SubCell"/>
</dbReference>
<dbReference type="InterPro" id="IPR012347">
    <property type="entry name" value="Ferritin-like"/>
</dbReference>
<evidence type="ECO:0000256" key="2">
    <source>
        <dbReference type="ARBA" id="ARBA00022434"/>
    </source>
</evidence>
<dbReference type="GO" id="GO:0006879">
    <property type="term" value="P:intracellular iron ion homeostasis"/>
    <property type="evidence" value="ECO:0007669"/>
    <property type="project" value="UniProtKB-KW"/>
</dbReference>
<sequence length="74" mass="8299">MQNHPGSHALFQDVQKPPQDERGKTQDVMEAAILMANNLNQALLDLHALGSARADPYLCDFLKSHFLDEEVKLI</sequence>
<comment type="subcellular location">
    <subcellularLocation>
        <location evidence="5">Autolysosome</location>
    </subcellularLocation>
</comment>
<dbReference type="Pfam" id="PF00210">
    <property type="entry name" value="Ferritin"/>
    <property type="match status" value="1"/>
</dbReference>
<evidence type="ECO:0000256" key="8">
    <source>
        <dbReference type="RuleBase" id="RU361145"/>
    </source>
</evidence>
<evidence type="ECO:0000313" key="12">
    <source>
        <dbReference type="Proteomes" id="UP000437017"/>
    </source>
</evidence>
<comment type="caution">
    <text evidence="11">The sequence shown here is derived from an EMBL/GenBank/DDBJ whole genome shotgun (WGS) entry which is preliminary data.</text>
</comment>
<dbReference type="PROSITE" id="PS50905">
    <property type="entry name" value="FERRITIN_LIKE"/>
    <property type="match status" value="1"/>
</dbReference>
<proteinExistence type="inferred from homology"/>
<keyword evidence="2 8" id="KW-0409">Iron storage</keyword>
<dbReference type="OrthoDB" id="9691708at2759"/>
<dbReference type="GO" id="GO:0008198">
    <property type="term" value="F:ferrous iron binding"/>
    <property type="evidence" value="ECO:0007669"/>
    <property type="project" value="TreeGrafter"/>
</dbReference>
<dbReference type="InterPro" id="IPR009040">
    <property type="entry name" value="Ferritin-like_diiron"/>
</dbReference>
<keyword evidence="4 8" id="KW-0408">Iron</keyword>
<dbReference type="Proteomes" id="UP000437017">
    <property type="component" value="Unassembled WGS sequence"/>
</dbReference>
<feature type="domain" description="Ferritin-like diiron" evidence="10">
    <location>
        <begin position="1"/>
        <end position="74"/>
    </location>
</feature>
<gene>
    <name evidence="11" type="ORF">E2I00_012579</name>
</gene>
<keyword evidence="3 8" id="KW-0479">Metal-binding</keyword>
<evidence type="ECO:0000256" key="1">
    <source>
        <dbReference type="ARBA" id="ARBA00007513"/>
    </source>
</evidence>
<dbReference type="SUPFAM" id="SSF47240">
    <property type="entry name" value="Ferritin-like"/>
    <property type="match status" value="1"/>
</dbReference>
<evidence type="ECO:0000256" key="4">
    <source>
        <dbReference type="ARBA" id="ARBA00023004"/>
    </source>
</evidence>
<dbReference type="PANTHER" id="PTHR11431:SF47">
    <property type="entry name" value="FERRITIN LIGHT CHAIN"/>
    <property type="match status" value="1"/>
</dbReference>
<evidence type="ECO:0000256" key="6">
    <source>
        <dbReference type="ARBA" id="ARBA00045578"/>
    </source>
</evidence>
<organism evidence="11 12">
    <name type="scientific">Balaenoptera physalus</name>
    <name type="common">Fin whale</name>
    <name type="synonym">Balaena physalus</name>
    <dbReference type="NCBI Taxonomy" id="9770"/>
    <lineage>
        <taxon>Eukaryota</taxon>
        <taxon>Metazoa</taxon>
        <taxon>Chordata</taxon>
        <taxon>Craniata</taxon>
        <taxon>Vertebrata</taxon>
        <taxon>Euteleostomi</taxon>
        <taxon>Mammalia</taxon>
        <taxon>Eutheria</taxon>
        <taxon>Laurasiatheria</taxon>
        <taxon>Artiodactyla</taxon>
        <taxon>Whippomorpha</taxon>
        <taxon>Cetacea</taxon>
        <taxon>Mysticeti</taxon>
        <taxon>Balaenopteridae</taxon>
        <taxon>Balaenoptera</taxon>
    </lineage>
</organism>
<reference evidence="11 12" key="1">
    <citation type="journal article" date="2019" name="PLoS ONE">
        <title>Genomic analyses reveal an absence of contemporary introgressive admixture between fin whales and blue whales, despite known hybrids.</title>
        <authorList>
            <person name="Westbury M.V."/>
            <person name="Petersen B."/>
            <person name="Lorenzen E.D."/>
        </authorList>
    </citation>
    <scope>NUCLEOTIDE SEQUENCE [LARGE SCALE GENOMIC DNA]</scope>
    <source>
        <strain evidence="11">FinWhale-01</strain>
    </source>
</reference>
<dbReference type="InterPro" id="IPR008331">
    <property type="entry name" value="Ferritin_DPS_dom"/>
</dbReference>
<comment type="subunit">
    <text evidence="7">Oligomer of 24 subunits. There are two types of subunits: L (light) chain and H (heavy) chain. The major chain can be light or heavy, depending on the species and tissue type. The functional molecule forms a roughly spherical shell with a diameter of 12 nm and contains a central cavity into which the insoluble mineral iron core is deposited. Interacts with NCOA4.</text>
</comment>
<dbReference type="EMBL" id="SGJD01006679">
    <property type="protein sequence ID" value="KAB0389693.1"/>
    <property type="molecule type" value="Genomic_DNA"/>
</dbReference>
<protein>
    <recommendedName>
        <fullName evidence="8">Ferritin</fullName>
    </recommendedName>
</protein>
<name>A0A643BP91_BALPH</name>
<dbReference type="Gene3D" id="1.20.1260.10">
    <property type="match status" value="1"/>
</dbReference>
<dbReference type="PANTHER" id="PTHR11431">
    <property type="entry name" value="FERRITIN"/>
    <property type="match status" value="1"/>
</dbReference>
<evidence type="ECO:0000256" key="9">
    <source>
        <dbReference type="SAM" id="MobiDB-lite"/>
    </source>
</evidence>
<dbReference type="InterPro" id="IPR001519">
    <property type="entry name" value="Ferritin"/>
</dbReference>
<comment type="similarity">
    <text evidence="1 8">Belongs to the ferritin family.</text>
</comment>
<dbReference type="GO" id="GO:0006826">
    <property type="term" value="P:iron ion transport"/>
    <property type="evidence" value="ECO:0007669"/>
    <property type="project" value="InterPro"/>
</dbReference>
<evidence type="ECO:0000256" key="3">
    <source>
        <dbReference type="ARBA" id="ARBA00022723"/>
    </source>
</evidence>
<dbReference type="AlphaFoldDB" id="A0A643BP91"/>
<dbReference type="GO" id="GO:0008199">
    <property type="term" value="F:ferric iron binding"/>
    <property type="evidence" value="ECO:0007669"/>
    <property type="project" value="InterPro"/>
</dbReference>
<evidence type="ECO:0000259" key="10">
    <source>
        <dbReference type="PROSITE" id="PS50905"/>
    </source>
</evidence>
<evidence type="ECO:0000256" key="5">
    <source>
        <dbReference type="ARBA" id="ARBA00044942"/>
    </source>
</evidence>